<dbReference type="SUPFAM" id="SSF53098">
    <property type="entry name" value="Ribonuclease H-like"/>
    <property type="match status" value="1"/>
</dbReference>
<dbReference type="STRING" id="111015.AXF14_02870"/>
<dbReference type="PANTHER" id="PTHR35004:SF6">
    <property type="entry name" value="TRANSPOSASE"/>
    <property type="match status" value="1"/>
</dbReference>
<dbReference type="EMBL" id="CP014228">
    <property type="protein sequence ID" value="AMD86736.1"/>
    <property type="molecule type" value="Genomic_DNA"/>
</dbReference>
<dbReference type="KEGG" id="ard:AXF14_02870"/>
<feature type="region of interest" description="Disordered" evidence="1">
    <location>
        <begin position="56"/>
        <end position="96"/>
    </location>
</feature>
<sequence length="322" mass="36247">MAHSRARLNVNGRRLLVERVRTQGWPVAHAAKAMGLSRQCAHHWLKRYDELGDAGLYDRSSRPHTMPRRTSASTEQRVLAHRRQHRQGPASISAATGGPVRTVTAILRRHDVPPLACLDPITGEVIRSSQATTRRYERERPGELVHVDVKKLGKIPDGGGWRVLGRAATQADTCRRGRIGYDYVHSMVDDHCRLAYSEIHDDEKADTCAGFVLRAAAYFADHGIERIERVITDNAFVYRHSGAFAAAVAQVGARQKFIKPHCPWHNGKVERFNRTLATQWAYRRAFTSNQERRDALAPWIEFYNTARGHSALNGNPPTARLS</sequence>
<dbReference type="InterPro" id="IPR036397">
    <property type="entry name" value="RNaseH_sf"/>
</dbReference>
<evidence type="ECO:0000313" key="4">
    <source>
        <dbReference type="Proteomes" id="UP000065220"/>
    </source>
</evidence>
<dbReference type="InterPro" id="IPR012337">
    <property type="entry name" value="RNaseH-like_sf"/>
</dbReference>
<reference evidence="4" key="1">
    <citation type="submission" date="2016-02" db="EMBL/GenBank/DDBJ databases">
        <authorList>
            <person name="Holder M.E."/>
            <person name="Ajami N.J."/>
            <person name="Petrosino J.F."/>
        </authorList>
    </citation>
    <scope>NUCLEOTIDE SEQUENCE [LARGE SCALE GENOMIC DNA]</scope>
    <source>
        <strain evidence="4">CCUG 36733</strain>
    </source>
</reference>
<dbReference type="Proteomes" id="UP000065220">
    <property type="component" value="Chromosome"/>
</dbReference>
<name>A0A109W281_ACTRD</name>
<organism evidence="3 4">
    <name type="scientific">Actinomyces radicidentis</name>
    <dbReference type="NCBI Taxonomy" id="111015"/>
    <lineage>
        <taxon>Bacteria</taxon>
        <taxon>Bacillati</taxon>
        <taxon>Actinomycetota</taxon>
        <taxon>Actinomycetes</taxon>
        <taxon>Actinomycetales</taxon>
        <taxon>Actinomycetaceae</taxon>
        <taxon>Actinomyces</taxon>
    </lineage>
</organism>
<dbReference type="Pfam" id="PF13011">
    <property type="entry name" value="LZ_Tnp_IS481"/>
    <property type="match status" value="1"/>
</dbReference>
<dbReference type="PANTHER" id="PTHR35004">
    <property type="entry name" value="TRANSPOSASE RV3428C-RELATED"/>
    <property type="match status" value="1"/>
</dbReference>
<feature type="domain" description="Integrase catalytic" evidence="2">
    <location>
        <begin position="137"/>
        <end position="322"/>
    </location>
</feature>
<dbReference type="Pfam" id="PF13683">
    <property type="entry name" value="rve_3"/>
    <property type="match status" value="1"/>
</dbReference>
<gene>
    <name evidence="3" type="ORF">AXF14_02870</name>
</gene>
<proteinExistence type="predicted"/>
<evidence type="ECO:0000256" key="1">
    <source>
        <dbReference type="SAM" id="MobiDB-lite"/>
    </source>
</evidence>
<dbReference type="PROSITE" id="PS50994">
    <property type="entry name" value="INTEGRASE"/>
    <property type="match status" value="1"/>
</dbReference>
<keyword evidence="4" id="KW-1185">Reference proteome</keyword>
<dbReference type="AlphaFoldDB" id="A0A109W281"/>
<dbReference type="SUPFAM" id="SSF46689">
    <property type="entry name" value="Homeodomain-like"/>
    <property type="match status" value="1"/>
</dbReference>
<evidence type="ECO:0000313" key="3">
    <source>
        <dbReference type="EMBL" id="AMD86736.1"/>
    </source>
</evidence>
<dbReference type="Gene3D" id="3.30.420.10">
    <property type="entry name" value="Ribonuclease H-like superfamily/Ribonuclease H"/>
    <property type="match status" value="1"/>
</dbReference>
<dbReference type="GO" id="GO:0015074">
    <property type="term" value="P:DNA integration"/>
    <property type="evidence" value="ECO:0007669"/>
    <property type="project" value="InterPro"/>
</dbReference>
<protein>
    <submittedName>
        <fullName evidence="3">Transposase</fullName>
    </submittedName>
</protein>
<evidence type="ECO:0000259" key="2">
    <source>
        <dbReference type="PROSITE" id="PS50994"/>
    </source>
</evidence>
<accession>A0A109W281</accession>
<dbReference type="InterPro" id="IPR024967">
    <property type="entry name" value="DNA-bd_IS481-type"/>
</dbReference>
<dbReference type="InterPro" id="IPR047656">
    <property type="entry name" value="IS481-like_transpos"/>
</dbReference>
<dbReference type="RefSeq" id="WP_067940696.1">
    <property type="nucleotide sequence ID" value="NZ_CP014228.1"/>
</dbReference>
<dbReference type="InterPro" id="IPR009057">
    <property type="entry name" value="Homeodomain-like_sf"/>
</dbReference>
<dbReference type="NCBIfam" id="NF033577">
    <property type="entry name" value="transpos_IS481"/>
    <property type="match status" value="1"/>
</dbReference>
<dbReference type="InterPro" id="IPR001584">
    <property type="entry name" value="Integrase_cat-core"/>
</dbReference>
<dbReference type="OrthoDB" id="52928at2"/>
<dbReference type="GO" id="GO:0003676">
    <property type="term" value="F:nucleic acid binding"/>
    <property type="evidence" value="ECO:0007669"/>
    <property type="project" value="InterPro"/>
</dbReference>